<accession>A0A1R3G1Y2</accession>
<name>A0A1R3G1Y2_COCAP</name>
<dbReference type="OMA" id="INCATAL"/>
<proteinExistence type="predicted"/>
<keyword evidence="2" id="KW-1185">Reference proteome</keyword>
<dbReference type="Gene3D" id="1.25.40.20">
    <property type="entry name" value="Ankyrin repeat-containing domain"/>
    <property type="match status" value="1"/>
</dbReference>
<organism evidence="1 2">
    <name type="scientific">Corchorus capsularis</name>
    <name type="common">Jute</name>
    <dbReference type="NCBI Taxonomy" id="210143"/>
    <lineage>
        <taxon>Eukaryota</taxon>
        <taxon>Viridiplantae</taxon>
        <taxon>Streptophyta</taxon>
        <taxon>Embryophyta</taxon>
        <taxon>Tracheophyta</taxon>
        <taxon>Spermatophyta</taxon>
        <taxon>Magnoliopsida</taxon>
        <taxon>eudicotyledons</taxon>
        <taxon>Gunneridae</taxon>
        <taxon>Pentapetalae</taxon>
        <taxon>rosids</taxon>
        <taxon>malvids</taxon>
        <taxon>Malvales</taxon>
        <taxon>Malvaceae</taxon>
        <taxon>Grewioideae</taxon>
        <taxon>Apeibeae</taxon>
        <taxon>Corchorus</taxon>
    </lineage>
</organism>
<evidence type="ECO:0000313" key="2">
    <source>
        <dbReference type="Proteomes" id="UP000188268"/>
    </source>
</evidence>
<dbReference type="AlphaFoldDB" id="A0A1R3G1Y2"/>
<comment type="caution">
    <text evidence="1">The sequence shown here is derived from an EMBL/GenBank/DDBJ whole genome shotgun (WGS) entry which is preliminary data.</text>
</comment>
<sequence length="756" mass="86551">MVGQEVHEQFTMDVHLLLHKLDNVFRKDDKDLFVSMMKKTLGESELCPPPILYKILYKICKHNAINCATALLEGETGHKVDINTFFITNYADHEEHRATPLHTAVSCVHRPNYLGLIRLFLRYGARTDLKIFAPGTDHHEMVPLNLLLYGLRSSWTPKQSIFRLIILLCNKYQIHQMGDQLEAIRLLVEHGPKEVVDEEIVNYVKEGKVMELAALLLAVPEKVTTAPIFSSDATSDGSMVTIRQYLLGEISLLEAIQTSFDYRLDENHPSACQRNSLALNLKDKLALRSSQLLLLEVCERVGDKIMTYLKEHQHNMGSSKEEEEVVKDVVSLLHNAGFSLTFEDYDLRGTMQDLYARKIHGRSGILDNDDDESDHTDFTDHSAPIPHVKPFYERLGVFWSLVDKSVGYDSCHREVVIEPIEPKDRYKYLNEEERQSGLIPLGKLFASYHMKVKPSLEEHSFNTLCRGRQAQPIKHLNLDDNRLKSLAAALENLRGSYWRLAGNLQVNWRILGQLLCLYAKEGKLVELAALLMVTCKKLITTSKETSHNGYSSNEMMAMRQCFISEIQSIIDEETKFIGQNQSGIQMCKYRKQIMSSALLLLDVFEEVGLEIDHYHQRIRYKGLKKVKVAEDLQYFIWIAGFILKEKDTNLQDMMCFKMERDSELKERFSQIFAVNDAARSMDSNLYKPKESKYVGAMSSGNQMASYSGLSTRSFHTSRIGNSKLLGTQTNRIQPNLGFDKKWAVFAVSFKRGIKRI</sequence>
<dbReference type="InterPro" id="IPR036770">
    <property type="entry name" value="Ankyrin_rpt-contain_sf"/>
</dbReference>
<dbReference type="Proteomes" id="UP000188268">
    <property type="component" value="Unassembled WGS sequence"/>
</dbReference>
<dbReference type="Gramene" id="OMO52040">
    <property type="protein sequence ID" value="OMO52040"/>
    <property type="gene ID" value="CCACVL1_29397"/>
</dbReference>
<dbReference type="STRING" id="210143.A0A1R3G1Y2"/>
<gene>
    <name evidence="1" type="ORF">CCACVL1_29397</name>
</gene>
<evidence type="ECO:0000313" key="1">
    <source>
        <dbReference type="EMBL" id="OMO52040.1"/>
    </source>
</evidence>
<dbReference type="EMBL" id="AWWV01015618">
    <property type="protein sequence ID" value="OMO52040.1"/>
    <property type="molecule type" value="Genomic_DNA"/>
</dbReference>
<protein>
    <submittedName>
        <fullName evidence="1">Uncharacterized protein</fullName>
    </submittedName>
</protein>
<dbReference type="OrthoDB" id="673776at2759"/>
<reference evidence="1 2" key="1">
    <citation type="submission" date="2013-09" db="EMBL/GenBank/DDBJ databases">
        <title>Corchorus capsularis genome sequencing.</title>
        <authorList>
            <person name="Alam M."/>
            <person name="Haque M.S."/>
            <person name="Islam M.S."/>
            <person name="Emdad E.M."/>
            <person name="Islam M.M."/>
            <person name="Ahmed B."/>
            <person name="Halim A."/>
            <person name="Hossen Q.M.M."/>
            <person name="Hossain M.Z."/>
            <person name="Ahmed R."/>
            <person name="Khan M.M."/>
            <person name="Islam R."/>
            <person name="Rashid M.M."/>
            <person name="Khan S.A."/>
            <person name="Rahman M.S."/>
            <person name="Alam M."/>
        </authorList>
    </citation>
    <scope>NUCLEOTIDE SEQUENCE [LARGE SCALE GENOMIC DNA]</scope>
    <source>
        <strain evidence="2">cv. CVL-1</strain>
        <tissue evidence="1">Whole seedling</tissue>
    </source>
</reference>